<sequence>MNSRRFQIFLTKN</sequence>
<reference evidence="1" key="1">
    <citation type="submission" date="2018-02" db="EMBL/GenBank/DDBJ databases">
        <title>Rhizophora mucronata_Transcriptome.</title>
        <authorList>
            <person name="Meera S.P."/>
            <person name="Sreeshan A."/>
            <person name="Augustine A."/>
        </authorList>
    </citation>
    <scope>NUCLEOTIDE SEQUENCE</scope>
    <source>
        <tissue evidence="1">Leaf</tissue>
    </source>
</reference>
<evidence type="ECO:0000313" key="1">
    <source>
        <dbReference type="EMBL" id="MBX11853.1"/>
    </source>
</evidence>
<dbReference type="EMBL" id="GGEC01031369">
    <property type="protein sequence ID" value="MBX11853.1"/>
    <property type="molecule type" value="Transcribed_RNA"/>
</dbReference>
<protein>
    <submittedName>
        <fullName evidence="1">Uncharacterized protein</fullName>
    </submittedName>
</protein>
<organism evidence="1">
    <name type="scientific">Rhizophora mucronata</name>
    <name type="common">Asiatic mangrove</name>
    <dbReference type="NCBI Taxonomy" id="61149"/>
    <lineage>
        <taxon>Eukaryota</taxon>
        <taxon>Viridiplantae</taxon>
        <taxon>Streptophyta</taxon>
        <taxon>Embryophyta</taxon>
        <taxon>Tracheophyta</taxon>
        <taxon>Spermatophyta</taxon>
        <taxon>Magnoliopsida</taxon>
        <taxon>eudicotyledons</taxon>
        <taxon>Gunneridae</taxon>
        <taxon>Pentapetalae</taxon>
        <taxon>rosids</taxon>
        <taxon>fabids</taxon>
        <taxon>Malpighiales</taxon>
        <taxon>Rhizophoraceae</taxon>
        <taxon>Rhizophora</taxon>
    </lineage>
</organism>
<name>A0A2P2L1N4_RHIMU</name>
<proteinExistence type="predicted"/>
<accession>A0A2P2L1N4</accession>